<organism evidence="1 2">
    <name type="scientific">Stylonychia lemnae</name>
    <name type="common">Ciliate</name>
    <dbReference type="NCBI Taxonomy" id="5949"/>
    <lineage>
        <taxon>Eukaryota</taxon>
        <taxon>Sar</taxon>
        <taxon>Alveolata</taxon>
        <taxon>Ciliophora</taxon>
        <taxon>Intramacronucleata</taxon>
        <taxon>Spirotrichea</taxon>
        <taxon>Stichotrichia</taxon>
        <taxon>Sporadotrichida</taxon>
        <taxon>Oxytrichidae</taxon>
        <taxon>Stylonychinae</taxon>
        <taxon>Stylonychia</taxon>
    </lineage>
</organism>
<protein>
    <submittedName>
        <fullName evidence="1">Uncharacterized protein</fullName>
    </submittedName>
</protein>
<reference evidence="1 2" key="1">
    <citation type="submission" date="2014-06" db="EMBL/GenBank/DDBJ databases">
        <authorList>
            <person name="Swart Estienne"/>
        </authorList>
    </citation>
    <scope>NUCLEOTIDE SEQUENCE [LARGE SCALE GENOMIC DNA]</scope>
    <source>
        <strain evidence="1 2">130c</strain>
    </source>
</reference>
<dbReference type="AlphaFoldDB" id="A0A077ZSN9"/>
<keyword evidence="2" id="KW-1185">Reference proteome</keyword>
<evidence type="ECO:0000313" key="2">
    <source>
        <dbReference type="Proteomes" id="UP000039865"/>
    </source>
</evidence>
<proteinExistence type="predicted"/>
<gene>
    <name evidence="1" type="primary">Contig11311.g12087</name>
    <name evidence="1" type="ORF">STYLEM_1541</name>
</gene>
<dbReference type="InParanoid" id="A0A077ZSN9"/>
<dbReference type="EMBL" id="CCKQ01001463">
    <property type="protein sequence ID" value="CDW72579.1"/>
    <property type="molecule type" value="Genomic_DNA"/>
</dbReference>
<evidence type="ECO:0000313" key="1">
    <source>
        <dbReference type="EMBL" id="CDW72579.1"/>
    </source>
</evidence>
<name>A0A077ZSN9_STYLE</name>
<accession>A0A077ZSN9</accession>
<dbReference type="Proteomes" id="UP000039865">
    <property type="component" value="Unassembled WGS sequence"/>
</dbReference>
<sequence>MADWSGYSQPHAMDMDANQNIVILFYQFQIQVIGGVRQFYTLNNKFSGDDAVYFQYYGSLGQKWLKYYPDNNCKTVQTIQFAQSDGQAQRLSIVQALWSQKYEGNTVQELYTTIFVNESSQKLYVGFVQKYNQDAFTNVAKIGVIRVNSSNGQQDWSYGFQYNRVTVQDQYIQIQDIKVKTIDSKDYIGVCSNTIYGNFDFWETRVVFSLLITDDTTQTKEMRSFEYPEYLRGRDFKIVSPTEFYVIVISSLPNDIGDPLYIFRISDIKSNGATITKTKIIFMHTFTLTDALFLDNYKAIYLASAYNYKLILLNKYYTQLLNSNDYQRSCAENNTADEVTTEFKQFSTLYQYASFTNNLTQGNLKFILNGTLKMVDMNIETYYVPYGKFCVPKVSIIATQPTVTHYVQQGPFKLDLNQYISGDDICEDKRRNFSKGGYFGISPFSIFNNTAIVLSSQQMTGFVKEPLVVNVEYPDSQKLQFTVYVDLKNCYQWQYVSKFFFYKIGADTLVLDLLEFYTSKDVN</sequence>